<name>W6YF12_COCC2</name>
<dbReference type="EMBL" id="KI964564">
    <property type="protein sequence ID" value="EUC36245.1"/>
    <property type="molecule type" value="Genomic_DNA"/>
</dbReference>
<reference evidence="5 6" key="1">
    <citation type="journal article" date="2013" name="PLoS Genet.">
        <title>Comparative genome structure, secondary metabolite, and effector coding capacity across Cochliobolus pathogens.</title>
        <authorList>
            <person name="Condon B.J."/>
            <person name="Leng Y."/>
            <person name="Wu D."/>
            <person name="Bushley K.E."/>
            <person name="Ohm R.A."/>
            <person name="Otillar R."/>
            <person name="Martin J."/>
            <person name="Schackwitz W."/>
            <person name="Grimwood J."/>
            <person name="MohdZainudin N."/>
            <person name="Xue C."/>
            <person name="Wang R."/>
            <person name="Manning V.A."/>
            <person name="Dhillon B."/>
            <person name="Tu Z.J."/>
            <person name="Steffenson B.J."/>
            <person name="Salamov A."/>
            <person name="Sun H."/>
            <person name="Lowry S."/>
            <person name="LaButti K."/>
            <person name="Han J."/>
            <person name="Copeland A."/>
            <person name="Lindquist E."/>
            <person name="Barry K."/>
            <person name="Schmutz J."/>
            <person name="Baker S.E."/>
            <person name="Ciuffetti L.M."/>
            <person name="Grigoriev I.V."/>
            <person name="Zhong S."/>
            <person name="Turgeon B.G."/>
        </authorList>
    </citation>
    <scope>NUCLEOTIDE SEQUENCE [LARGE SCALE GENOMIC DNA]</scope>
    <source>
        <strain evidence="5 6">26-R-13</strain>
    </source>
</reference>
<protein>
    <recommendedName>
        <fullName evidence="7">Metallo-beta-lactamase domain-containing protein</fullName>
    </recommendedName>
</protein>
<proteinExistence type="inferred from homology"/>
<dbReference type="OrthoDB" id="10250730at2759"/>
<organism evidence="5 6">
    <name type="scientific">Cochliobolus carbonum (strain 26-R-13)</name>
    <name type="common">Maize leaf spot fungus</name>
    <name type="synonym">Bipolaris zeicola</name>
    <dbReference type="NCBI Taxonomy" id="930089"/>
    <lineage>
        <taxon>Eukaryota</taxon>
        <taxon>Fungi</taxon>
        <taxon>Dikarya</taxon>
        <taxon>Ascomycota</taxon>
        <taxon>Pezizomycotina</taxon>
        <taxon>Dothideomycetes</taxon>
        <taxon>Pleosporomycetidae</taxon>
        <taxon>Pleosporales</taxon>
        <taxon>Pleosporineae</taxon>
        <taxon>Pleosporaceae</taxon>
        <taxon>Bipolaris</taxon>
    </lineage>
</organism>
<keyword evidence="2" id="KW-0479">Metal-binding</keyword>
<evidence type="ECO:0000256" key="3">
    <source>
        <dbReference type="ARBA" id="ARBA00022801"/>
    </source>
</evidence>
<evidence type="ECO:0008006" key="7">
    <source>
        <dbReference type="Google" id="ProtNLM"/>
    </source>
</evidence>
<dbReference type="Gene3D" id="3.60.15.10">
    <property type="entry name" value="Ribonuclease Z/Hydroxyacylglutathione hydrolase-like"/>
    <property type="match status" value="1"/>
</dbReference>
<evidence type="ECO:0000313" key="6">
    <source>
        <dbReference type="Proteomes" id="UP000053841"/>
    </source>
</evidence>
<dbReference type="GO" id="GO:0016787">
    <property type="term" value="F:hydrolase activity"/>
    <property type="evidence" value="ECO:0007669"/>
    <property type="project" value="UniProtKB-KW"/>
</dbReference>
<dbReference type="HOGENOM" id="CLU_030571_1_0_1"/>
<dbReference type="InterPro" id="IPR036866">
    <property type="entry name" value="RibonucZ/Hydroxyglut_hydro"/>
</dbReference>
<dbReference type="GO" id="GO:0046872">
    <property type="term" value="F:metal ion binding"/>
    <property type="evidence" value="ECO:0007669"/>
    <property type="project" value="UniProtKB-KW"/>
</dbReference>
<evidence type="ECO:0000256" key="2">
    <source>
        <dbReference type="ARBA" id="ARBA00022723"/>
    </source>
</evidence>
<dbReference type="AlphaFoldDB" id="W6YF12"/>
<dbReference type="SUPFAM" id="SSF56281">
    <property type="entry name" value="Metallo-hydrolase/oxidoreductase"/>
    <property type="match status" value="1"/>
</dbReference>
<keyword evidence="3" id="KW-0378">Hydrolase</keyword>
<evidence type="ECO:0000256" key="1">
    <source>
        <dbReference type="ARBA" id="ARBA00007749"/>
    </source>
</evidence>
<keyword evidence="4" id="KW-0862">Zinc</keyword>
<dbReference type="InterPro" id="IPR051013">
    <property type="entry name" value="MBL_superfamily_lactonases"/>
</dbReference>
<evidence type="ECO:0000256" key="4">
    <source>
        <dbReference type="ARBA" id="ARBA00022833"/>
    </source>
</evidence>
<dbReference type="GeneID" id="19147737"/>
<dbReference type="Proteomes" id="UP000053841">
    <property type="component" value="Unassembled WGS sequence"/>
</dbReference>
<gene>
    <name evidence="5" type="ORF">COCCADRAFT_34394</name>
</gene>
<accession>W6YF12</accession>
<dbReference type="KEGG" id="bze:COCCADRAFT_34394"/>
<dbReference type="RefSeq" id="XP_007709483.1">
    <property type="nucleotide sequence ID" value="XM_007711293.1"/>
</dbReference>
<dbReference type="CDD" id="cd07730">
    <property type="entry name" value="metallo-hydrolase-like_MBL-fold"/>
    <property type="match status" value="1"/>
</dbReference>
<dbReference type="PANTHER" id="PTHR42978:SF5">
    <property type="entry name" value="METALLO-BETA-LACTAMASE DOMAIN-CONTAINING PROTEIN"/>
    <property type="match status" value="1"/>
</dbReference>
<dbReference type="eggNOG" id="ENOG502S1A6">
    <property type="taxonomic scope" value="Eukaryota"/>
</dbReference>
<evidence type="ECO:0000313" key="5">
    <source>
        <dbReference type="EMBL" id="EUC36245.1"/>
    </source>
</evidence>
<dbReference type="PANTHER" id="PTHR42978">
    <property type="entry name" value="QUORUM-QUENCHING LACTONASE YTNP-RELATED-RELATED"/>
    <property type="match status" value="1"/>
</dbReference>
<keyword evidence="6" id="KW-1185">Reference proteome</keyword>
<comment type="similarity">
    <text evidence="1">Belongs to the metallo-beta-lactamase superfamily.</text>
</comment>
<sequence length="361" mass="40415">MAFEVAAVKSPSLEVSASNNVVTVRIIDTGNRLSIPTSYCSDLVVKCHEISRSPQFSFPIEHSSGKKILFDLATRKDPENFAPAPRQIMAAGGLVFDGDKDVVEVLEKNGIKRKEIEEVFGGRVHWHLDHIGDMSRFPSSTKLIVGPGFINALVPGYPADEHSLILESDYKDRPLIELAFKGDKALRFSKFDAIDWFGDGSFYILDAPRHTVGHINALARTTPDTFIYLGGDACHHCCEFRPSEYVPLPDVVTPSPYSTPPFAPGTECPESFILNFHPQKSPTKPFYNQIVQDDSMQDYPRLLESADKMSSFDGDEHVLVLIAHDSSVLGRIDFFPKPANKWKQRGWKSAVRWTFLQDFKP</sequence>